<protein>
    <submittedName>
        <fullName evidence="5">Prohibitin family protein</fullName>
    </submittedName>
</protein>
<gene>
    <name evidence="5" type="ORF">LQG66_33745</name>
</gene>
<keyword evidence="2" id="KW-0472">Membrane</keyword>
<dbReference type="InterPro" id="IPR036013">
    <property type="entry name" value="Band_7/SPFH_dom_sf"/>
</dbReference>
<reference evidence="5" key="1">
    <citation type="journal article" date="2024" name="Antonie Van Leeuwenhoek">
        <title>Bradyrhizobium ontarionense sp. nov., a novel bacterial symbiont isolated from Aeschynomene indica (Indian jointvetch), harbours photosynthesis, nitrogen fixation and nitrous oxide (N2O) reductase genes.</title>
        <authorList>
            <person name="Bromfield E.S.P."/>
            <person name="Cloutier S."/>
        </authorList>
    </citation>
    <scope>NUCLEOTIDE SEQUENCE</scope>
    <source>
        <strain evidence="5">A19</strain>
    </source>
</reference>
<sequence>MRRWLVKFIYDITIVGLILLFLLLLFFGRIVHTIPAGHVGVFWSRFGGGTRLDLMLGEGVRLTLPWDAVYVYDVRLQQRHQVFDTLTADGLKVRVDIGWRYRLVPRSVPLLHQFVGPRYEAVMLNPDIGQRARDLIALYRPDDLYTARRLSLQTEIRDAVAWNMTHNLDVPNFSGIEFIVIQNISIRDVEFPPDVQQAIVRKNEAFQRIQENGFRIDAERKEAERRRVEAEGIRSFQEIVSSSLSPGYLRWRGIEATLELAKSKNSKVVVIGSGREGLPLILNAESAADPSAVTPAASHTDQEVPAKTPEPALSPIRGATR</sequence>
<dbReference type="RefSeq" id="WP_231320114.1">
    <property type="nucleotide sequence ID" value="NZ_CP088156.1"/>
</dbReference>
<evidence type="ECO:0000313" key="5">
    <source>
        <dbReference type="EMBL" id="UFZ04102.1"/>
    </source>
</evidence>
<feature type="region of interest" description="Disordered" evidence="3">
    <location>
        <begin position="289"/>
        <end position="321"/>
    </location>
</feature>
<name>A0ABY3RBG6_9BRAD</name>
<dbReference type="CDD" id="cd03401">
    <property type="entry name" value="SPFH_prohibitin"/>
    <property type="match status" value="1"/>
</dbReference>
<dbReference type="PANTHER" id="PTHR23222">
    <property type="entry name" value="PROHIBITIN"/>
    <property type="match status" value="1"/>
</dbReference>
<proteinExistence type="predicted"/>
<dbReference type="EMBL" id="CP088156">
    <property type="protein sequence ID" value="UFZ04102.1"/>
    <property type="molecule type" value="Genomic_DNA"/>
</dbReference>
<evidence type="ECO:0000259" key="4">
    <source>
        <dbReference type="Pfam" id="PF01145"/>
    </source>
</evidence>
<accession>A0ABY3RBG6</accession>
<dbReference type="Pfam" id="PF01145">
    <property type="entry name" value="Band_7"/>
    <property type="match status" value="1"/>
</dbReference>
<comment type="subcellular location">
    <subcellularLocation>
        <location evidence="1">Membrane</location>
        <topology evidence="1">Single-pass membrane protein</topology>
    </subcellularLocation>
</comment>
<keyword evidence="6" id="KW-1185">Reference proteome</keyword>
<dbReference type="InterPro" id="IPR001107">
    <property type="entry name" value="Band_7"/>
</dbReference>
<dbReference type="SUPFAM" id="SSF117892">
    <property type="entry name" value="Band 7/SPFH domain"/>
    <property type="match status" value="1"/>
</dbReference>
<evidence type="ECO:0000256" key="3">
    <source>
        <dbReference type="SAM" id="MobiDB-lite"/>
    </source>
</evidence>
<feature type="domain" description="Band 7" evidence="4">
    <location>
        <begin position="33"/>
        <end position="223"/>
    </location>
</feature>
<dbReference type="Gene3D" id="3.30.479.30">
    <property type="entry name" value="Band 7 domain"/>
    <property type="match status" value="1"/>
</dbReference>
<organism evidence="5 6">
    <name type="scientific">Bradyrhizobium ontarionense</name>
    <dbReference type="NCBI Taxonomy" id="2898149"/>
    <lineage>
        <taxon>Bacteria</taxon>
        <taxon>Pseudomonadati</taxon>
        <taxon>Pseudomonadota</taxon>
        <taxon>Alphaproteobacteria</taxon>
        <taxon>Hyphomicrobiales</taxon>
        <taxon>Nitrobacteraceae</taxon>
        <taxon>Bradyrhizobium</taxon>
    </lineage>
</organism>
<dbReference type="InterPro" id="IPR000163">
    <property type="entry name" value="Prohibitin"/>
</dbReference>
<evidence type="ECO:0000313" key="6">
    <source>
        <dbReference type="Proteomes" id="UP001431010"/>
    </source>
</evidence>
<dbReference type="Proteomes" id="UP001431010">
    <property type="component" value="Chromosome"/>
</dbReference>
<dbReference type="PANTHER" id="PTHR23222:SF1">
    <property type="entry name" value="PROHIBITIN-2"/>
    <property type="match status" value="1"/>
</dbReference>
<evidence type="ECO:0000256" key="2">
    <source>
        <dbReference type="ARBA" id="ARBA00023136"/>
    </source>
</evidence>
<evidence type="ECO:0000256" key="1">
    <source>
        <dbReference type="ARBA" id="ARBA00004167"/>
    </source>
</evidence>